<keyword evidence="4" id="KW-0238">DNA-binding</keyword>
<accession>K1PM89</accession>
<sequence length="291" mass="33415">MPQCAAFNCNIRSQKGVAMYLFPKDPKFRRIWVHNLRRDGFVATKTSRLCARHFTDDQFSIHPSVAKKCGYKIIDLKPDAVPTIFDFPKTETKTKMRRKSTASFKRNALEICNAIDKSPTQFTRPSAMEKSQTSVMGASLADPCLSNEHDFGMRDYIADLMDAVVELRELNDSYTKARDAIDRHVQVPPPIAQSTPKPPKDFLGFCILLLIISIQMLGSVSISRLLFFIFFSICICIMWEVLFCNLWFMDRFHNITCIHVTNIFSQNLLSSSVRNMYDVMWEVHVFITVCV</sequence>
<evidence type="ECO:0000256" key="1">
    <source>
        <dbReference type="ARBA" id="ARBA00022723"/>
    </source>
</evidence>
<protein>
    <submittedName>
        <fullName evidence="5">THAP domain-containing protein 4</fullName>
    </submittedName>
</protein>
<dbReference type="Pfam" id="PF05485">
    <property type="entry name" value="THAP"/>
    <property type="match status" value="1"/>
</dbReference>
<evidence type="ECO:0000256" key="2">
    <source>
        <dbReference type="ARBA" id="ARBA00022771"/>
    </source>
</evidence>
<evidence type="ECO:0000313" key="5">
    <source>
        <dbReference type="EMBL" id="EKC22848.1"/>
    </source>
</evidence>
<dbReference type="InterPro" id="IPR038441">
    <property type="entry name" value="THAP_Znf_sf"/>
</dbReference>
<dbReference type="GO" id="GO:0003677">
    <property type="term" value="F:DNA binding"/>
    <property type="evidence" value="ECO:0007669"/>
    <property type="project" value="UniProtKB-UniRule"/>
</dbReference>
<reference evidence="5" key="1">
    <citation type="journal article" date="2012" name="Nature">
        <title>The oyster genome reveals stress adaptation and complexity of shell formation.</title>
        <authorList>
            <person name="Zhang G."/>
            <person name="Fang X."/>
            <person name="Guo X."/>
            <person name="Li L."/>
            <person name="Luo R."/>
            <person name="Xu F."/>
            <person name="Yang P."/>
            <person name="Zhang L."/>
            <person name="Wang X."/>
            <person name="Qi H."/>
            <person name="Xiong Z."/>
            <person name="Que H."/>
            <person name="Xie Y."/>
            <person name="Holland P.W."/>
            <person name="Paps J."/>
            <person name="Zhu Y."/>
            <person name="Wu F."/>
            <person name="Chen Y."/>
            <person name="Wang J."/>
            <person name="Peng C."/>
            <person name="Meng J."/>
            <person name="Yang L."/>
            <person name="Liu J."/>
            <person name="Wen B."/>
            <person name="Zhang N."/>
            <person name="Huang Z."/>
            <person name="Zhu Q."/>
            <person name="Feng Y."/>
            <person name="Mount A."/>
            <person name="Hedgecock D."/>
            <person name="Xu Z."/>
            <person name="Liu Y."/>
            <person name="Domazet-Loso T."/>
            <person name="Du Y."/>
            <person name="Sun X."/>
            <person name="Zhang S."/>
            <person name="Liu B."/>
            <person name="Cheng P."/>
            <person name="Jiang X."/>
            <person name="Li J."/>
            <person name="Fan D."/>
            <person name="Wang W."/>
            <person name="Fu W."/>
            <person name="Wang T."/>
            <person name="Wang B."/>
            <person name="Zhang J."/>
            <person name="Peng Z."/>
            <person name="Li Y."/>
            <person name="Li N."/>
            <person name="Wang J."/>
            <person name="Chen M."/>
            <person name="He Y."/>
            <person name="Tan F."/>
            <person name="Song X."/>
            <person name="Zheng Q."/>
            <person name="Huang R."/>
            <person name="Yang H."/>
            <person name="Du X."/>
            <person name="Chen L."/>
            <person name="Yang M."/>
            <person name="Gaffney P.M."/>
            <person name="Wang S."/>
            <person name="Luo L."/>
            <person name="She Z."/>
            <person name="Ming Y."/>
            <person name="Huang W."/>
            <person name="Zhang S."/>
            <person name="Huang B."/>
            <person name="Zhang Y."/>
            <person name="Qu T."/>
            <person name="Ni P."/>
            <person name="Miao G."/>
            <person name="Wang J."/>
            <person name="Wang Q."/>
            <person name="Steinberg C.E."/>
            <person name="Wang H."/>
            <person name="Li N."/>
            <person name="Qian L."/>
            <person name="Zhang G."/>
            <person name="Li Y."/>
            <person name="Yang H."/>
            <person name="Liu X."/>
            <person name="Wang J."/>
            <person name="Yin Y."/>
            <person name="Wang J."/>
        </authorList>
    </citation>
    <scope>NUCLEOTIDE SEQUENCE [LARGE SCALE GENOMIC DNA]</scope>
    <source>
        <strain evidence="5">05x7-T-G4-1.051#20</strain>
    </source>
</reference>
<dbReference type="EMBL" id="JH818163">
    <property type="protein sequence ID" value="EKC22848.1"/>
    <property type="molecule type" value="Genomic_DNA"/>
</dbReference>
<dbReference type="AlphaFoldDB" id="K1PM89"/>
<keyword evidence="2" id="KW-0863">Zinc-finger</keyword>
<dbReference type="InterPro" id="IPR006612">
    <property type="entry name" value="THAP_Znf"/>
</dbReference>
<dbReference type="HOGENOM" id="CLU_957278_0_0_1"/>
<organism evidence="5">
    <name type="scientific">Magallana gigas</name>
    <name type="common">Pacific oyster</name>
    <name type="synonym">Crassostrea gigas</name>
    <dbReference type="NCBI Taxonomy" id="29159"/>
    <lineage>
        <taxon>Eukaryota</taxon>
        <taxon>Metazoa</taxon>
        <taxon>Spiralia</taxon>
        <taxon>Lophotrochozoa</taxon>
        <taxon>Mollusca</taxon>
        <taxon>Bivalvia</taxon>
        <taxon>Autobranchia</taxon>
        <taxon>Pteriomorphia</taxon>
        <taxon>Ostreida</taxon>
        <taxon>Ostreoidea</taxon>
        <taxon>Ostreidae</taxon>
        <taxon>Magallana</taxon>
    </lineage>
</organism>
<keyword evidence="3" id="KW-0862">Zinc</keyword>
<dbReference type="Gene3D" id="6.20.210.20">
    <property type="entry name" value="THAP domain"/>
    <property type="match status" value="1"/>
</dbReference>
<keyword evidence="1" id="KW-0479">Metal-binding</keyword>
<dbReference type="InterPro" id="IPR052224">
    <property type="entry name" value="THAP_domain_protein"/>
</dbReference>
<dbReference type="SUPFAM" id="SSF57716">
    <property type="entry name" value="Glucocorticoid receptor-like (DNA-binding domain)"/>
    <property type="match status" value="1"/>
</dbReference>
<evidence type="ECO:0000256" key="4">
    <source>
        <dbReference type="ARBA" id="ARBA00023125"/>
    </source>
</evidence>
<dbReference type="InParanoid" id="K1PM89"/>
<dbReference type="PANTHER" id="PTHR46927">
    <property type="entry name" value="AGAP005574-PA"/>
    <property type="match status" value="1"/>
</dbReference>
<dbReference type="PANTHER" id="PTHR46927:SF3">
    <property type="entry name" value="THAP-TYPE DOMAIN-CONTAINING PROTEIN"/>
    <property type="match status" value="1"/>
</dbReference>
<proteinExistence type="predicted"/>
<dbReference type="PROSITE" id="PS50950">
    <property type="entry name" value="ZF_THAP"/>
    <property type="match status" value="1"/>
</dbReference>
<dbReference type="SMART" id="SM00980">
    <property type="entry name" value="THAP"/>
    <property type="match status" value="1"/>
</dbReference>
<evidence type="ECO:0000256" key="3">
    <source>
        <dbReference type="ARBA" id="ARBA00022833"/>
    </source>
</evidence>
<name>K1PM89_MAGGI</name>
<dbReference type="GO" id="GO:0008270">
    <property type="term" value="F:zinc ion binding"/>
    <property type="evidence" value="ECO:0007669"/>
    <property type="project" value="UniProtKB-KW"/>
</dbReference>
<dbReference type="SMART" id="SM00692">
    <property type="entry name" value="DM3"/>
    <property type="match status" value="1"/>
</dbReference>
<gene>
    <name evidence="5" type="ORF">CGI_10001379</name>
</gene>